<evidence type="ECO:0000313" key="2">
    <source>
        <dbReference type="Proteomes" id="UP000001404"/>
    </source>
</evidence>
<evidence type="ECO:0000313" key="1">
    <source>
        <dbReference type="EMBL" id="ADB88111.1"/>
    </source>
</evidence>
<name>D2PFJ5_SACI9</name>
<dbReference type="HOGENOM" id="CLU_2893425_0_0_2"/>
<accession>D2PFJ5</accession>
<dbReference type="EMBL" id="CP001731">
    <property type="protein sequence ID" value="ADB88111.1"/>
    <property type="molecule type" value="Genomic_DNA"/>
</dbReference>
<dbReference type="Proteomes" id="UP000001404">
    <property type="component" value="Chromosome"/>
</dbReference>
<gene>
    <name evidence="1" type="ordered locus">LD85_2474</name>
</gene>
<reference evidence="2" key="1">
    <citation type="journal article" date="2009" name="Proc. Natl. Acad. Sci. U.S.A.">
        <title>Biogeography of the Sulfolobus islandicus pan-genome.</title>
        <authorList>
            <person name="Reno M.L."/>
            <person name="Held N.L."/>
            <person name="Fields C.J."/>
            <person name="Burke P.V."/>
            <person name="Whitaker R.J."/>
        </authorList>
    </citation>
    <scope>NUCLEOTIDE SEQUENCE [LARGE SCALE GENOMIC DNA]</scope>
    <source>
        <strain evidence="2">L.D.8.5 / Lassen #2</strain>
    </source>
</reference>
<dbReference type="AlphaFoldDB" id="D2PFJ5"/>
<protein>
    <submittedName>
        <fullName evidence="1">Uncharacterized protein</fullName>
    </submittedName>
</protein>
<proteinExistence type="predicted"/>
<dbReference type="KEGG" id="sii:LD85_2474"/>
<organism evidence="1 2">
    <name type="scientific">Saccharolobus islandicus (strain L.D.8.5 / Lassen #2)</name>
    <name type="common">Sulfolobus islandicus</name>
    <dbReference type="NCBI Taxonomy" id="425944"/>
    <lineage>
        <taxon>Archaea</taxon>
        <taxon>Thermoproteota</taxon>
        <taxon>Thermoprotei</taxon>
        <taxon>Sulfolobales</taxon>
        <taxon>Sulfolobaceae</taxon>
        <taxon>Saccharolobus</taxon>
    </lineage>
</organism>
<sequence>MFIIRNSKQFQLIFMRCYLYILSNGKMLKKMIEKRGILWLEELVLNAVRLLKSWWNTLIIRL</sequence>